<feature type="region of interest" description="Disordered" evidence="2">
    <location>
        <begin position="275"/>
        <end position="388"/>
    </location>
</feature>
<dbReference type="EMBL" id="QBKA01000002">
    <property type="protein sequence ID" value="RDC59356.1"/>
    <property type="molecule type" value="Genomic_DNA"/>
</dbReference>
<protein>
    <submittedName>
        <fullName evidence="4">Glycoprotein gp2</fullName>
    </submittedName>
</protein>
<evidence type="ECO:0000313" key="5">
    <source>
        <dbReference type="Proteomes" id="UP000253727"/>
    </source>
</evidence>
<dbReference type="AlphaFoldDB" id="A0A369Q847"/>
<dbReference type="Pfam" id="PF05036">
    <property type="entry name" value="SPOR"/>
    <property type="match status" value="1"/>
</dbReference>
<dbReference type="InterPro" id="IPR036680">
    <property type="entry name" value="SPOR-like_sf"/>
</dbReference>
<dbReference type="Proteomes" id="UP000253727">
    <property type="component" value="Unassembled WGS sequence"/>
</dbReference>
<feature type="compositionally biased region" description="Low complexity" evidence="2">
    <location>
        <begin position="378"/>
        <end position="388"/>
    </location>
</feature>
<feature type="repeat" description="TPR" evidence="1">
    <location>
        <begin position="64"/>
        <end position="97"/>
    </location>
</feature>
<dbReference type="SMART" id="SM00028">
    <property type="entry name" value="TPR"/>
    <property type="match status" value="3"/>
</dbReference>
<dbReference type="PROSITE" id="PS50005">
    <property type="entry name" value="TPR"/>
    <property type="match status" value="1"/>
</dbReference>
<name>A0A369Q847_9SPHN</name>
<dbReference type="InterPro" id="IPR011990">
    <property type="entry name" value="TPR-like_helical_dom_sf"/>
</dbReference>
<accession>A0A369Q847</accession>
<keyword evidence="1" id="KW-0802">TPR repeat</keyword>
<sequence>MSRHSSASPIRIVSRLTLGMGVGLASFASPVAISAQEVVQALPPAGVADLNEALRRLSRNELDLGALIAAGNASLDVGDIDAAIGFFGRAKELAPDDSRIKVGLAAAYMRSERPMDALRLFSEAEAAGASTSLMAADRALAYDLVGDNGRAQENYRRALQARPQDKQLLRKLALSQAIAGNRIGFEATLRPLLDQRDFGAYRSRAFGLAILGEVDDAIAIADAVMPRNLAKEIAPYLRTMPRLTPAQQAAAANFGIFPEASEIGRDDPRIAAFAGTKTPLPSQADRRLAPTGPALGTASGPADAAPRTSSSTARTAPTPAARPARQASGNTRRDTSGNRALAAQRRADERRLAAERVSRQEARNRAAQVATEPSRVPAATSATTTSQAVSATALPDVATRELPAASTSTSQQTVTFRPVTASPERSDAATPSIDLAQGSEPIASFELPASVPASTSASALATDNSSGTRAAEPVVIASGSQISEPSVLQRPNAAPPTAANPPASTTASVADAFANFDLKTAGSTPGASDAVDITKIEAPRETSAAIPKAVAAEPDNAARIWVQVATGRARDALRFDWRRIQRGSDGVLDGKSAFVAQWGQTNRLLTGPYETGTAARAAINALAAAGIDSFMFESVDGQAVDPLGR</sequence>
<reference evidence="4 5" key="1">
    <citation type="submission" date="2018-04" db="EMBL/GenBank/DDBJ databases">
        <title>Altererythrobacter sp. HME9302 genome sequencing and assembly.</title>
        <authorList>
            <person name="Kang H."/>
            <person name="Kim H."/>
            <person name="Joh K."/>
        </authorList>
    </citation>
    <scope>NUCLEOTIDE SEQUENCE [LARGE SCALE GENOMIC DNA]</scope>
    <source>
        <strain evidence="4 5">HME9302</strain>
    </source>
</reference>
<evidence type="ECO:0000256" key="1">
    <source>
        <dbReference type="PROSITE-ProRule" id="PRU00339"/>
    </source>
</evidence>
<keyword evidence="5" id="KW-1185">Reference proteome</keyword>
<dbReference type="GO" id="GO:0042834">
    <property type="term" value="F:peptidoglycan binding"/>
    <property type="evidence" value="ECO:0007669"/>
    <property type="project" value="InterPro"/>
</dbReference>
<dbReference type="SUPFAM" id="SSF110997">
    <property type="entry name" value="Sporulation related repeat"/>
    <property type="match status" value="1"/>
</dbReference>
<dbReference type="InterPro" id="IPR007730">
    <property type="entry name" value="SPOR-like_dom"/>
</dbReference>
<organism evidence="4 5">
    <name type="scientific">Alteripontixanthobacter maritimus</name>
    <dbReference type="NCBI Taxonomy" id="2161824"/>
    <lineage>
        <taxon>Bacteria</taxon>
        <taxon>Pseudomonadati</taxon>
        <taxon>Pseudomonadota</taxon>
        <taxon>Alphaproteobacteria</taxon>
        <taxon>Sphingomonadales</taxon>
        <taxon>Erythrobacteraceae</taxon>
        <taxon>Alteripontixanthobacter</taxon>
    </lineage>
</organism>
<comment type="caution">
    <text evidence="4">The sequence shown here is derived from an EMBL/GenBank/DDBJ whole genome shotgun (WGS) entry which is preliminary data.</text>
</comment>
<feature type="region of interest" description="Disordered" evidence="2">
    <location>
        <begin position="481"/>
        <end position="505"/>
    </location>
</feature>
<proteinExistence type="predicted"/>
<feature type="compositionally biased region" description="Low complexity" evidence="2">
    <location>
        <begin position="304"/>
        <end position="328"/>
    </location>
</feature>
<evidence type="ECO:0000256" key="2">
    <source>
        <dbReference type="SAM" id="MobiDB-lite"/>
    </source>
</evidence>
<feature type="domain" description="SPOR" evidence="3">
    <location>
        <begin position="554"/>
        <end position="634"/>
    </location>
</feature>
<evidence type="ECO:0000259" key="3">
    <source>
        <dbReference type="PROSITE" id="PS51724"/>
    </source>
</evidence>
<feature type="compositionally biased region" description="Basic and acidic residues" evidence="2">
    <location>
        <begin position="345"/>
        <end position="364"/>
    </location>
</feature>
<feature type="compositionally biased region" description="Low complexity" evidence="2">
    <location>
        <begin position="491"/>
        <end position="505"/>
    </location>
</feature>
<dbReference type="Gene3D" id="1.25.40.10">
    <property type="entry name" value="Tetratricopeptide repeat domain"/>
    <property type="match status" value="1"/>
</dbReference>
<dbReference type="InterPro" id="IPR019734">
    <property type="entry name" value="TPR_rpt"/>
</dbReference>
<evidence type="ECO:0000313" key="4">
    <source>
        <dbReference type="EMBL" id="RDC59356.1"/>
    </source>
</evidence>
<dbReference type="PROSITE" id="PS51724">
    <property type="entry name" value="SPOR"/>
    <property type="match status" value="1"/>
</dbReference>
<gene>
    <name evidence="4" type="ORF">HME9302_00543</name>
</gene>
<feature type="region of interest" description="Disordered" evidence="2">
    <location>
        <begin position="401"/>
        <end position="431"/>
    </location>
</feature>
<feature type="compositionally biased region" description="Low complexity" evidence="2">
    <location>
        <begin position="404"/>
        <end position="413"/>
    </location>
</feature>
<dbReference type="SUPFAM" id="SSF48452">
    <property type="entry name" value="TPR-like"/>
    <property type="match status" value="1"/>
</dbReference>